<keyword evidence="2" id="KW-0812">Transmembrane</keyword>
<organism evidence="3 4">
    <name type="scientific">Tyrannus savana</name>
    <name type="common">Fork-tailed flycatcher</name>
    <name type="synonym">Muscivora tyrannus</name>
    <dbReference type="NCBI Taxonomy" id="137541"/>
    <lineage>
        <taxon>Eukaryota</taxon>
        <taxon>Metazoa</taxon>
        <taxon>Chordata</taxon>
        <taxon>Craniata</taxon>
        <taxon>Vertebrata</taxon>
        <taxon>Euteleostomi</taxon>
        <taxon>Archelosauria</taxon>
        <taxon>Archosauria</taxon>
        <taxon>Dinosauria</taxon>
        <taxon>Saurischia</taxon>
        <taxon>Theropoda</taxon>
        <taxon>Coelurosauria</taxon>
        <taxon>Aves</taxon>
        <taxon>Neognathae</taxon>
        <taxon>Neoaves</taxon>
        <taxon>Telluraves</taxon>
        <taxon>Australaves</taxon>
        <taxon>Passeriformes</taxon>
        <taxon>Tyrannidae</taxon>
        <taxon>Tyrannus</taxon>
    </lineage>
</organism>
<evidence type="ECO:0000256" key="2">
    <source>
        <dbReference type="SAM" id="Phobius"/>
    </source>
</evidence>
<feature type="non-terminal residue" evidence="3">
    <location>
        <position position="1"/>
    </location>
</feature>
<dbReference type="EMBL" id="VXAW01010416">
    <property type="protein sequence ID" value="NXM06514.1"/>
    <property type="molecule type" value="Genomic_DNA"/>
</dbReference>
<name>A0A7L0XQZ7_TYRSA</name>
<dbReference type="AlphaFoldDB" id="A0A7L0XQZ7"/>
<comment type="caution">
    <text evidence="3">The sequence shown here is derived from an EMBL/GenBank/DDBJ whole genome shotgun (WGS) entry which is preliminary data.</text>
</comment>
<proteinExistence type="predicted"/>
<feature type="region of interest" description="Disordered" evidence="1">
    <location>
        <begin position="141"/>
        <end position="164"/>
    </location>
</feature>
<dbReference type="PANTHER" id="PTHR36132">
    <property type="entry name" value="TRANSMEMBRANE PROTEIN 221"/>
    <property type="match status" value="1"/>
</dbReference>
<accession>A0A7L0XQZ7</accession>
<dbReference type="Pfam" id="PF15038">
    <property type="entry name" value="Jiraiya"/>
    <property type="match status" value="1"/>
</dbReference>
<dbReference type="InterPro" id="IPR029201">
    <property type="entry name" value="Jiraiya"/>
</dbReference>
<feature type="transmembrane region" description="Helical" evidence="2">
    <location>
        <begin position="20"/>
        <end position="46"/>
    </location>
</feature>
<keyword evidence="4" id="KW-1185">Reference proteome</keyword>
<evidence type="ECO:0000256" key="1">
    <source>
        <dbReference type="SAM" id="MobiDB-lite"/>
    </source>
</evidence>
<dbReference type="Proteomes" id="UP000537779">
    <property type="component" value="Unassembled WGS sequence"/>
</dbReference>
<feature type="non-terminal residue" evidence="3">
    <location>
        <position position="164"/>
    </location>
</feature>
<dbReference type="InterPro" id="IPR053101">
    <property type="entry name" value="TM221"/>
</dbReference>
<gene>
    <name evidence="3" type="primary">Tmem221</name>
    <name evidence="3" type="ORF">TYRSAV_R02991</name>
</gene>
<feature type="transmembrane region" description="Helical" evidence="2">
    <location>
        <begin position="67"/>
        <end position="86"/>
    </location>
</feature>
<protein>
    <submittedName>
        <fullName evidence="3">TM221 protein</fullName>
    </submittedName>
</protein>
<keyword evidence="2" id="KW-1133">Transmembrane helix</keyword>
<feature type="transmembrane region" description="Helical" evidence="2">
    <location>
        <begin position="106"/>
        <end position="131"/>
    </location>
</feature>
<evidence type="ECO:0000313" key="3">
    <source>
        <dbReference type="EMBL" id="NXM06514.1"/>
    </source>
</evidence>
<evidence type="ECO:0000313" key="4">
    <source>
        <dbReference type="Proteomes" id="UP000537779"/>
    </source>
</evidence>
<keyword evidence="2" id="KW-0472">Membrane</keyword>
<sequence length="164" mass="17360">PGRGGEALPTWAVPPMEAAAAGLASLCLVLNLSCLLFCLLHGYLSAELCRGQPGHDRADRFLQDNQRVRHATIGLFCCGIAFYFTGKGSSHPPPLGLHVLLVLDRRAGIPAACILFSGLLALLLVVSHTLLGALRVRRHSPPGTSHSPCEYHLAQQGHSSGGDL</sequence>
<dbReference type="PANTHER" id="PTHR36132:SF1">
    <property type="entry name" value="TRANSMEMBRANE PROTEIN 221"/>
    <property type="match status" value="1"/>
</dbReference>
<reference evidence="3 4" key="1">
    <citation type="submission" date="2019-09" db="EMBL/GenBank/DDBJ databases">
        <title>Bird 10,000 Genomes (B10K) Project - Family phase.</title>
        <authorList>
            <person name="Zhang G."/>
        </authorList>
    </citation>
    <scope>NUCLEOTIDE SEQUENCE [LARGE SCALE GENOMIC DNA]</scope>
    <source>
        <strain evidence="3">B10K-DU-001-37</strain>
        <tissue evidence="3">Muscle</tissue>
    </source>
</reference>